<evidence type="ECO:0000313" key="3">
    <source>
        <dbReference type="EMBL" id="PZP57349.1"/>
    </source>
</evidence>
<name>A0A2W5HUN7_9BACT</name>
<gene>
    <name evidence="3" type="ORF">DI586_00790</name>
</gene>
<dbReference type="InterPro" id="IPR010819">
    <property type="entry name" value="AGE/CE"/>
</dbReference>
<proteinExistence type="inferred from homology"/>
<dbReference type="GO" id="GO:0005975">
    <property type="term" value="P:carbohydrate metabolic process"/>
    <property type="evidence" value="ECO:0007669"/>
    <property type="project" value="InterPro"/>
</dbReference>
<accession>A0A2W5HUN7</accession>
<dbReference type="SUPFAM" id="SSF48208">
    <property type="entry name" value="Six-hairpin glycosidases"/>
    <property type="match status" value="1"/>
</dbReference>
<comment type="similarity">
    <text evidence="1">Belongs to the N-acylglucosamine 2-epimerase family.</text>
</comment>
<comment type="caution">
    <text evidence="3">The sequence shown here is derived from an EMBL/GenBank/DDBJ whole genome shotgun (WGS) entry which is preliminary data.</text>
</comment>
<evidence type="ECO:0000313" key="4">
    <source>
        <dbReference type="Proteomes" id="UP000249739"/>
    </source>
</evidence>
<dbReference type="Proteomes" id="UP000249739">
    <property type="component" value="Unassembled WGS sequence"/>
</dbReference>
<dbReference type="InterPro" id="IPR012341">
    <property type="entry name" value="6hp_glycosidase-like_sf"/>
</dbReference>
<protein>
    <submittedName>
        <fullName evidence="3">N-acylglucosamine 2-epimerase</fullName>
    </submittedName>
</protein>
<dbReference type="Pfam" id="PF07221">
    <property type="entry name" value="GlcNAc_2-epim"/>
    <property type="match status" value="1"/>
</dbReference>
<reference evidence="3 4" key="1">
    <citation type="submission" date="2017-08" db="EMBL/GenBank/DDBJ databases">
        <title>Infants hospitalized years apart are colonized by the same room-sourced microbial strains.</title>
        <authorList>
            <person name="Brooks B."/>
            <person name="Olm M.R."/>
            <person name="Firek B.A."/>
            <person name="Baker R."/>
            <person name="Thomas B.C."/>
            <person name="Morowitz M.J."/>
            <person name="Banfield J.F."/>
        </authorList>
    </citation>
    <scope>NUCLEOTIDE SEQUENCE [LARGE SCALE GENOMIC DNA]</scope>
    <source>
        <strain evidence="3">S2_006_000_R2_64</strain>
    </source>
</reference>
<sequence>MPSFFSPLLRILKFEGKPRPPKIQKPSLSNFVRTTCVPNWFEKFSDSENGGFYERLDRNFKPIDVGYKRVLTQCRQLYIYVYADSGPGRFLPKLRSRYEFIRDHYYNSATNGWAFSVKDDGSPNDSHLDLYAQSFVILAFSQYARAANNTEAAQFALKTAQLIDEKFRFIGAEGFYEALNADLTPIVKMRRQNPHMHLFEACLFAYDALKDDIYAELAHDIYSLFTRFFFDSKSGTLTEFFQDDLTPHDTEGARIEAGHHFEWVWLLDYYRRLFPEKKDEAFGYMEQLYDWGCRHGYDPLFGGIFDEQQPSGHILKDSKRVWPLCEAIKAHRVMRAYQEKRALEYLEKTKKVFKKRYLRKDTGWNESWNRDFTALTVDYLPGTSVYHL</sequence>
<dbReference type="EMBL" id="QFOT01000003">
    <property type="protein sequence ID" value="PZP57349.1"/>
    <property type="molecule type" value="Genomic_DNA"/>
</dbReference>
<evidence type="ECO:0000256" key="2">
    <source>
        <dbReference type="ARBA" id="ARBA00023235"/>
    </source>
</evidence>
<dbReference type="GO" id="GO:0016853">
    <property type="term" value="F:isomerase activity"/>
    <property type="evidence" value="ECO:0007669"/>
    <property type="project" value="UniProtKB-KW"/>
</dbReference>
<dbReference type="AlphaFoldDB" id="A0A2W5HUN7"/>
<organism evidence="3 4">
    <name type="scientific">Micavibrio aeruginosavorus</name>
    <dbReference type="NCBI Taxonomy" id="349221"/>
    <lineage>
        <taxon>Bacteria</taxon>
        <taxon>Pseudomonadati</taxon>
        <taxon>Bdellovibrionota</taxon>
        <taxon>Bdellovibrionia</taxon>
        <taxon>Bdellovibrionales</taxon>
        <taxon>Pseudobdellovibrionaceae</taxon>
        <taxon>Micavibrio</taxon>
    </lineage>
</organism>
<evidence type="ECO:0000256" key="1">
    <source>
        <dbReference type="ARBA" id="ARBA00008558"/>
    </source>
</evidence>
<dbReference type="Gene3D" id="1.50.10.10">
    <property type="match status" value="1"/>
</dbReference>
<dbReference type="PANTHER" id="PTHR15108">
    <property type="entry name" value="N-ACYLGLUCOSAMINE-2-EPIMERASE"/>
    <property type="match status" value="1"/>
</dbReference>
<dbReference type="InterPro" id="IPR008928">
    <property type="entry name" value="6-hairpin_glycosidase_sf"/>
</dbReference>
<keyword evidence="2" id="KW-0413">Isomerase</keyword>